<name>A0AAE0H6R7_9PEZI</name>
<evidence type="ECO:0000259" key="6">
    <source>
        <dbReference type="Pfam" id="PF01494"/>
    </source>
</evidence>
<gene>
    <name evidence="7" type="ORF">B0H64DRAFT_427483</name>
</gene>
<keyword evidence="8" id="KW-1185">Reference proteome</keyword>
<evidence type="ECO:0000313" key="7">
    <source>
        <dbReference type="EMBL" id="KAK3291023.1"/>
    </source>
</evidence>
<keyword evidence="5" id="KW-0560">Oxidoreductase</keyword>
<dbReference type="RefSeq" id="XP_062654537.1">
    <property type="nucleotide sequence ID" value="XM_062805788.1"/>
</dbReference>
<reference evidence="7" key="1">
    <citation type="journal article" date="2023" name="Mol. Phylogenet. Evol.">
        <title>Genome-scale phylogeny and comparative genomics of the fungal order Sordariales.</title>
        <authorList>
            <person name="Hensen N."/>
            <person name="Bonometti L."/>
            <person name="Westerberg I."/>
            <person name="Brannstrom I.O."/>
            <person name="Guillou S."/>
            <person name="Cros-Aarteil S."/>
            <person name="Calhoun S."/>
            <person name="Haridas S."/>
            <person name="Kuo A."/>
            <person name="Mondo S."/>
            <person name="Pangilinan J."/>
            <person name="Riley R."/>
            <person name="LaButti K."/>
            <person name="Andreopoulos B."/>
            <person name="Lipzen A."/>
            <person name="Chen C."/>
            <person name="Yan M."/>
            <person name="Daum C."/>
            <person name="Ng V."/>
            <person name="Clum A."/>
            <person name="Steindorff A."/>
            <person name="Ohm R.A."/>
            <person name="Martin F."/>
            <person name="Silar P."/>
            <person name="Natvig D.O."/>
            <person name="Lalanne C."/>
            <person name="Gautier V."/>
            <person name="Ament-Velasquez S.L."/>
            <person name="Kruys A."/>
            <person name="Hutchinson M.I."/>
            <person name="Powell A.J."/>
            <person name="Barry K."/>
            <person name="Miller A.N."/>
            <person name="Grigoriev I.V."/>
            <person name="Debuchy R."/>
            <person name="Gladieux P."/>
            <person name="Hiltunen Thoren M."/>
            <person name="Johannesson H."/>
        </authorList>
    </citation>
    <scope>NUCLEOTIDE SEQUENCE</scope>
    <source>
        <strain evidence="7">CBS 168.71</strain>
    </source>
</reference>
<evidence type="ECO:0000256" key="1">
    <source>
        <dbReference type="ARBA" id="ARBA00001974"/>
    </source>
</evidence>
<dbReference type="SUPFAM" id="SSF51905">
    <property type="entry name" value="FAD/NAD(P)-binding domain"/>
    <property type="match status" value="1"/>
</dbReference>
<reference evidence="7" key="2">
    <citation type="submission" date="2023-06" db="EMBL/GenBank/DDBJ databases">
        <authorList>
            <consortium name="Lawrence Berkeley National Laboratory"/>
            <person name="Haridas S."/>
            <person name="Hensen N."/>
            <person name="Bonometti L."/>
            <person name="Westerberg I."/>
            <person name="Brannstrom I.O."/>
            <person name="Guillou S."/>
            <person name="Cros-Aarteil S."/>
            <person name="Calhoun S."/>
            <person name="Kuo A."/>
            <person name="Mondo S."/>
            <person name="Pangilinan J."/>
            <person name="Riley R."/>
            <person name="Labutti K."/>
            <person name="Andreopoulos B."/>
            <person name="Lipzen A."/>
            <person name="Chen C."/>
            <person name="Yanf M."/>
            <person name="Daum C."/>
            <person name="Ng V."/>
            <person name="Clum A."/>
            <person name="Steindorff A."/>
            <person name="Ohm R."/>
            <person name="Martin F."/>
            <person name="Silar P."/>
            <person name="Natvig D."/>
            <person name="Lalanne C."/>
            <person name="Gautier V."/>
            <person name="Ament-Velasquez S.L."/>
            <person name="Kruys A."/>
            <person name="Hutchinson M.I."/>
            <person name="Powell A.J."/>
            <person name="Barry K."/>
            <person name="Miller A.N."/>
            <person name="Grigoriev I.V."/>
            <person name="Debuchy R."/>
            <person name="Gladieux P."/>
            <person name="Thoren M.H."/>
            <person name="Johannesson H."/>
        </authorList>
    </citation>
    <scope>NUCLEOTIDE SEQUENCE</scope>
    <source>
        <strain evidence="7">CBS 168.71</strain>
    </source>
</reference>
<dbReference type="GO" id="GO:0071949">
    <property type="term" value="F:FAD binding"/>
    <property type="evidence" value="ECO:0007669"/>
    <property type="project" value="InterPro"/>
</dbReference>
<dbReference type="Gene3D" id="3.50.50.60">
    <property type="entry name" value="FAD/NAD(P)-binding domain"/>
    <property type="match status" value="1"/>
</dbReference>
<dbReference type="InterPro" id="IPR050562">
    <property type="entry name" value="FAD_mOase_fung"/>
</dbReference>
<dbReference type="PANTHER" id="PTHR47356:SF2">
    <property type="entry name" value="FAD-BINDING DOMAIN-CONTAINING PROTEIN-RELATED"/>
    <property type="match status" value="1"/>
</dbReference>
<keyword evidence="3" id="KW-0285">Flavoprotein</keyword>
<keyword evidence="4" id="KW-0274">FAD</keyword>
<comment type="caution">
    <text evidence="7">The sequence shown here is derived from an EMBL/GenBank/DDBJ whole genome shotgun (WGS) entry which is preliminary data.</text>
</comment>
<proteinExistence type="inferred from homology"/>
<organism evidence="7 8">
    <name type="scientific">Chaetomium fimeti</name>
    <dbReference type="NCBI Taxonomy" id="1854472"/>
    <lineage>
        <taxon>Eukaryota</taxon>
        <taxon>Fungi</taxon>
        <taxon>Dikarya</taxon>
        <taxon>Ascomycota</taxon>
        <taxon>Pezizomycotina</taxon>
        <taxon>Sordariomycetes</taxon>
        <taxon>Sordariomycetidae</taxon>
        <taxon>Sordariales</taxon>
        <taxon>Chaetomiaceae</taxon>
        <taxon>Chaetomium</taxon>
    </lineage>
</organism>
<dbReference type="Proteomes" id="UP001278766">
    <property type="component" value="Unassembled WGS sequence"/>
</dbReference>
<evidence type="ECO:0000313" key="8">
    <source>
        <dbReference type="Proteomes" id="UP001278766"/>
    </source>
</evidence>
<dbReference type="AlphaFoldDB" id="A0AAE0H6R7"/>
<comment type="similarity">
    <text evidence="2">Belongs to the paxM FAD-dependent monooxygenase family.</text>
</comment>
<dbReference type="InterPro" id="IPR002938">
    <property type="entry name" value="FAD-bd"/>
</dbReference>
<dbReference type="Pfam" id="PF01494">
    <property type="entry name" value="FAD_binding_3"/>
    <property type="match status" value="1"/>
</dbReference>
<dbReference type="GeneID" id="87842736"/>
<dbReference type="EMBL" id="JAUEPN010000011">
    <property type="protein sequence ID" value="KAK3291023.1"/>
    <property type="molecule type" value="Genomic_DNA"/>
</dbReference>
<dbReference type="GO" id="GO:0004497">
    <property type="term" value="F:monooxygenase activity"/>
    <property type="evidence" value="ECO:0007669"/>
    <property type="project" value="InterPro"/>
</dbReference>
<protein>
    <recommendedName>
        <fullName evidence="6">FAD-binding domain-containing protein</fullName>
    </recommendedName>
</protein>
<dbReference type="PRINTS" id="PR00420">
    <property type="entry name" value="RNGMNOXGNASE"/>
</dbReference>
<dbReference type="PANTHER" id="PTHR47356">
    <property type="entry name" value="FAD-DEPENDENT MONOOXYGENASE ASQG-RELATED"/>
    <property type="match status" value="1"/>
</dbReference>
<dbReference type="InterPro" id="IPR036188">
    <property type="entry name" value="FAD/NAD-bd_sf"/>
</dbReference>
<accession>A0AAE0H6R7</accession>
<evidence type="ECO:0000256" key="4">
    <source>
        <dbReference type="ARBA" id="ARBA00022827"/>
    </source>
</evidence>
<evidence type="ECO:0000256" key="3">
    <source>
        <dbReference type="ARBA" id="ARBA00022630"/>
    </source>
</evidence>
<feature type="domain" description="FAD-binding" evidence="6">
    <location>
        <begin position="9"/>
        <end position="373"/>
    </location>
</feature>
<sequence length="489" mass="53815">MSDSKRSFRVIVVGGGVVGLTASHCLQKAGIDHVVLEKRAVVAPPEGASIALYAHGSRILHQLGCLEAVEKACVPGRNWLTRGPDGKKYMDNGYFQHLQDNHGSSLLVLERREFLQILYDQLPDKTYIKTSSGVKDVKTVAGGVVVTLLNGDIERGDMVVGCDGVYSLVRSFMWDEANRAVPGLITVKEKTTIKTRWKSLIGVAPNIPELGDLDVTVVNNTGRSLLALSQPDRAYFFFIFRVDEPFTWPKRANYTEKDAEDLAQQFADQPVSDTLVFGELWKRRIRGALVPLEEGVLSHWHHGRIVLAGDSAHKVTPNIALGGNSGIESVVVLCNHLQRMLQDGGVAKPTDAALDAVFAAYQSERLKRMQNILAVSSLITKVQAWDTPWHRFMSIWVLPLQADRTTADQMGEIIRKGPKLEYVDLKGFPKGRIPFDDEKAGERERGLKGVGIAASKPISSVLLLLRSLGALLAFLLVWHGTRLAFAANV</sequence>
<evidence type="ECO:0000256" key="5">
    <source>
        <dbReference type="ARBA" id="ARBA00023002"/>
    </source>
</evidence>
<evidence type="ECO:0000256" key="2">
    <source>
        <dbReference type="ARBA" id="ARBA00007992"/>
    </source>
</evidence>
<comment type="cofactor">
    <cofactor evidence="1">
        <name>FAD</name>
        <dbReference type="ChEBI" id="CHEBI:57692"/>
    </cofactor>
</comment>